<feature type="compositionally biased region" description="Basic and acidic residues" evidence="1">
    <location>
        <begin position="15"/>
        <end position="31"/>
    </location>
</feature>
<sequence>MATFAEYAALARQLADQRRETDRDAAAEDRRRRALHGTLDQLTRRLDAQAHRLDQLGRAVGVTADPAPAGGDRPAPTAAAPPAPAPPSPAPPGLAQPAATQPTAGAGPRGGGLDGAPGPGTAGAGGAAAAPGRPGVGAYPPGGTTGAAVALPVVAGVPAPRAGGVDPGAELAEARRLADEADRLVAVTEAVGRRPPLLPAWSPLARALTVYAACAAAGVVLALVLLSVAGVVASAGALYVATCGALPVLCFVAGYLVLGRWGRPVLGADPPPSRFVPLGFVTCVLLMPLAYCGYLVLFRLLR</sequence>
<proteinExistence type="predicted"/>
<organism evidence="3">
    <name type="scientific">Micromonospora carbonacea</name>
    <dbReference type="NCBI Taxonomy" id="47853"/>
    <lineage>
        <taxon>Bacteria</taxon>
        <taxon>Bacillati</taxon>
        <taxon>Actinomycetota</taxon>
        <taxon>Actinomycetes</taxon>
        <taxon>Micromonosporales</taxon>
        <taxon>Micromonosporaceae</taxon>
        <taxon>Micromonospora</taxon>
    </lineage>
</organism>
<gene>
    <name evidence="3" type="ORF">HZU44_20300</name>
</gene>
<accession>A0A7D5YDE2</accession>
<evidence type="ECO:0000256" key="2">
    <source>
        <dbReference type="SAM" id="Phobius"/>
    </source>
</evidence>
<reference evidence="3" key="1">
    <citation type="submission" date="2020-08" db="EMBL/GenBank/DDBJ databases">
        <title>A bifunctional nitrone conjugated secondary metabolite targeting the ribosome.</title>
        <authorList>
            <person name="Limbrick E.M."/>
            <person name="Graf M."/>
            <person name="Derewacz D.K."/>
            <person name="Nguyen F."/>
            <person name="Spraggins J.M."/>
            <person name="Wieland M."/>
            <person name="Ynigez-Gutierrez A.E."/>
            <person name="Reisman B.J."/>
            <person name="Zinshteyn B."/>
            <person name="McCulloch K."/>
            <person name="Iverson T.M."/>
            <person name="Green R."/>
            <person name="Wilson D.N."/>
            <person name="Bachmann B.O."/>
        </authorList>
    </citation>
    <scope>NUCLEOTIDE SEQUENCE</scope>
    <source>
        <strain evidence="3">Africana</strain>
    </source>
</reference>
<feature type="transmembrane region" description="Helical" evidence="2">
    <location>
        <begin position="278"/>
        <end position="301"/>
    </location>
</feature>
<evidence type="ECO:0000256" key="1">
    <source>
        <dbReference type="SAM" id="MobiDB-lite"/>
    </source>
</evidence>
<evidence type="ECO:0000313" key="3">
    <source>
        <dbReference type="EMBL" id="QLJ97175.1"/>
    </source>
</evidence>
<feature type="region of interest" description="Disordered" evidence="1">
    <location>
        <begin position="57"/>
        <end position="130"/>
    </location>
</feature>
<protein>
    <submittedName>
        <fullName evidence="3">Uncharacterized protein</fullName>
    </submittedName>
</protein>
<dbReference type="EMBL" id="CP058905">
    <property type="protein sequence ID" value="QLJ97175.1"/>
    <property type="molecule type" value="Genomic_DNA"/>
</dbReference>
<keyword evidence="2" id="KW-1133">Transmembrane helix</keyword>
<feature type="transmembrane region" description="Helical" evidence="2">
    <location>
        <begin position="208"/>
        <end position="229"/>
    </location>
</feature>
<name>A0A7D5YDE2_9ACTN</name>
<feature type="compositionally biased region" description="Low complexity" evidence="1">
    <location>
        <begin position="95"/>
        <end position="106"/>
    </location>
</feature>
<dbReference type="AlphaFoldDB" id="A0A7D5YDE2"/>
<feature type="region of interest" description="Disordered" evidence="1">
    <location>
        <begin position="14"/>
        <end position="40"/>
    </location>
</feature>
<feature type="compositionally biased region" description="Pro residues" evidence="1">
    <location>
        <begin position="79"/>
        <end position="94"/>
    </location>
</feature>
<feature type="compositionally biased region" description="Gly residues" evidence="1">
    <location>
        <begin position="107"/>
        <end position="126"/>
    </location>
</feature>
<feature type="compositionally biased region" description="Low complexity" evidence="1">
    <location>
        <begin position="63"/>
        <end position="78"/>
    </location>
</feature>
<keyword evidence="2" id="KW-0812">Transmembrane</keyword>
<feature type="transmembrane region" description="Helical" evidence="2">
    <location>
        <begin position="236"/>
        <end position="258"/>
    </location>
</feature>
<keyword evidence="2" id="KW-0472">Membrane</keyword>